<dbReference type="GO" id="GO:0005634">
    <property type="term" value="C:nucleus"/>
    <property type="evidence" value="ECO:0007669"/>
    <property type="project" value="TreeGrafter"/>
</dbReference>
<dbReference type="InterPro" id="IPR038899">
    <property type="entry name" value="METTL22"/>
</dbReference>
<dbReference type="PANTHER" id="PTHR23108:SF0">
    <property type="entry name" value="METHYLTRANSFERASE-LIKE PROTEIN 22"/>
    <property type="match status" value="1"/>
</dbReference>
<name>A0AAD5SKG1_9FUNG</name>
<sequence>MTHNEPTSSALSDDEPFLTDNHLPDEDDFVLSEVHMVPSNLSPYTQTTTITPFHFPNHNLSINIHHRLATPLDLVGQQVWNGALLMIDFILSHTDLFRDKVVCEIGAGTGIVSVVCGKKEVGCLKVFGTDLDDRGILELCRLNVKDSGVVDVVEVYPVDLLDDNCPIFIADQLPSDEARGWPFEAVEEFHTSCSVLLACDVIYDEPITFAFVRRMPALLTAGRILFLSLEKRIVFTTSQMETRAPAVDYLFETIEAFNADRDELGLAEVKWERVRFEGDTTRGALVELWKFWL</sequence>
<protein>
    <submittedName>
        <fullName evidence="1">Methyltransferase-like protein 22</fullName>
    </submittedName>
</protein>
<evidence type="ECO:0000313" key="1">
    <source>
        <dbReference type="EMBL" id="KAJ3056330.1"/>
    </source>
</evidence>
<dbReference type="Gene3D" id="3.40.50.150">
    <property type="entry name" value="Vaccinia Virus protein VP39"/>
    <property type="match status" value="1"/>
</dbReference>
<dbReference type="AlphaFoldDB" id="A0AAD5SKG1"/>
<dbReference type="EMBL" id="JADGJD010000037">
    <property type="protein sequence ID" value="KAJ3056330.1"/>
    <property type="molecule type" value="Genomic_DNA"/>
</dbReference>
<accession>A0AAD5SKG1</accession>
<dbReference type="InterPro" id="IPR029063">
    <property type="entry name" value="SAM-dependent_MTases_sf"/>
</dbReference>
<dbReference type="Proteomes" id="UP001212841">
    <property type="component" value="Unassembled WGS sequence"/>
</dbReference>
<dbReference type="InterPro" id="IPR019410">
    <property type="entry name" value="Methyltransf_16"/>
</dbReference>
<keyword evidence="1" id="KW-0489">Methyltransferase</keyword>
<reference evidence="1" key="1">
    <citation type="submission" date="2020-05" db="EMBL/GenBank/DDBJ databases">
        <title>Phylogenomic resolution of chytrid fungi.</title>
        <authorList>
            <person name="Stajich J.E."/>
            <person name="Amses K."/>
            <person name="Simmons R."/>
            <person name="Seto K."/>
            <person name="Myers J."/>
            <person name="Bonds A."/>
            <person name="Quandt C.A."/>
            <person name="Barry K."/>
            <person name="Liu P."/>
            <person name="Grigoriev I."/>
            <person name="Longcore J.E."/>
            <person name="James T.Y."/>
        </authorList>
    </citation>
    <scope>NUCLEOTIDE SEQUENCE</scope>
    <source>
        <strain evidence="1">JEL0318</strain>
    </source>
</reference>
<keyword evidence="2" id="KW-1185">Reference proteome</keyword>
<evidence type="ECO:0000313" key="2">
    <source>
        <dbReference type="Proteomes" id="UP001212841"/>
    </source>
</evidence>
<dbReference type="PANTHER" id="PTHR23108">
    <property type="entry name" value="METHYLTRANSFERASE-RELATED"/>
    <property type="match status" value="1"/>
</dbReference>
<dbReference type="GO" id="GO:0032259">
    <property type="term" value="P:methylation"/>
    <property type="evidence" value="ECO:0007669"/>
    <property type="project" value="UniProtKB-KW"/>
</dbReference>
<proteinExistence type="predicted"/>
<dbReference type="GO" id="GO:0008276">
    <property type="term" value="F:protein methyltransferase activity"/>
    <property type="evidence" value="ECO:0007669"/>
    <property type="project" value="InterPro"/>
</dbReference>
<dbReference type="Pfam" id="PF10294">
    <property type="entry name" value="Methyltransf_16"/>
    <property type="match status" value="1"/>
</dbReference>
<gene>
    <name evidence="1" type="primary">METTL22</name>
    <name evidence="1" type="ORF">HK097_007308</name>
</gene>
<comment type="caution">
    <text evidence="1">The sequence shown here is derived from an EMBL/GenBank/DDBJ whole genome shotgun (WGS) entry which is preliminary data.</text>
</comment>
<dbReference type="SUPFAM" id="SSF53335">
    <property type="entry name" value="S-adenosyl-L-methionine-dependent methyltransferases"/>
    <property type="match status" value="1"/>
</dbReference>
<organism evidence="1 2">
    <name type="scientific">Rhizophlyctis rosea</name>
    <dbReference type="NCBI Taxonomy" id="64517"/>
    <lineage>
        <taxon>Eukaryota</taxon>
        <taxon>Fungi</taxon>
        <taxon>Fungi incertae sedis</taxon>
        <taxon>Chytridiomycota</taxon>
        <taxon>Chytridiomycota incertae sedis</taxon>
        <taxon>Chytridiomycetes</taxon>
        <taxon>Rhizophlyctidales</taxon>
        <taxon>Rhizophlyctidaceae</taxon>
        <taxon>Rhizophlyctis</taxon>
    </lineage>
</organism>
<keyword evidence="1" id="KW-0808">Transferase</keyword>